<comment type="caution">
    <text evidence="1">The sequence shown here is derived from an EMBL/GenBank/DDBJ whole genome shotgun (WGS) entry which is preliminary data.</text>
</comment>
<name>A0ACC0D019_9PEZI</name>
<sequence length="612" mass="67840">MTTDRVNSADYGFTLTALGRWSILDKKLPSVEKIKAIHVYDFDNTLFKTPLPNPKLWNNTTHGQLGSPNIFINGGWWHDPKILAATGDGVEQEEKRAWRGWWNEKVVELVQLTMAQEDALCVLLTGRSYEFSPLLKRIITSKGLDFDMVGLKPNVGPNNERFRDTMNFKQTFIRSLLGTYTNVDEIRIYEDRPRHVAGFRDFLDEYNKQRVHHGLTSLTAEVVQVAEISTTLDPVVEVAEIQHLINIHNALLKEQPGNGRKDRLAIRKTVFFTSYMIEPADSARLIELLNSLAPEVDDLKYLANTILITAKPCPKSILDRIGGMHARMKWEVADVGSYQKNLWAMRVRPVPANARYHTDNPSPSVVLGMRRGARPADVNKIYHWQPIPPLRQFVFETTVGEKVMLRIEHEQQQQQQDGGSSSGVQQDDQAENRPPQPKKRKFDDDRRSRHSGGNANGNNSNNNNNNGGNHNNREYHTSSFQGRGGGGGSENRGRGNYRGNNPGRGNRGGGGGGGRGGGRGSNRGGRGGYRSLDDVDTRENGQGGFGSSGVSYDDSFPAMPQGGGAQQQLPIPPPPPPQFGQPFPQQGGQWQAPNGGPSRPVGAPGPDLQNFY</sequence>
<organism evidence="1 2">
    <name type="scientific">Hypoxylon rubiginosum</name>
    <dbReference type="NCBI Taxonomy" id="110542"/>
    <lineage>
        <taxon>Eukaryota</taxon>
        <taxon>Fungi</taxon>
        <taxon>Dikarya</taxon>
        <taxon>Ascomycota</taxon>
        <taxon>Pezizomycotina</taxon>
        <taxon>Sordariomycetes</taxon>
        <taxon>Xylariomycetidae</taxon>
        <taxon>Xylariales</taxon>
        <taxon>Hypoxylaceae</taxon>
        <taxon>Hypoxylon</taxon>
    </lineage>
</organism>
<evidence type="ECO:0000313" key="1">
    <source>
        <dbReference type="EMBL" id="KAI6086079.1"/>
    </source>
</evidence>
<protein>
    <submittedName>
        <fullName evidence="1">Uncharacterized protein</fullName>
    </submittedName>
</protein>
<gene>
    <name evidence="1" type="ORF">F4821DRAFT_260372</name>
</gene>
<evidence type="ECO:0000313" key="2">
    <source>
        <dbReference type="Proteomes" id="UP001497680"/>
    </source>
</evidence>
<proteinExistence type="predicted"/>
<reference evidence="1 2" key="1">
    <citation type="journal article" date="2022" name="New Phytol.">
        <title>Ecological generalism drives hyperdiversity of secondary metabolite gene clusters in xylarialean endophytes.</title>
        <authorList>
            <person name="Franco M.E.E."/>
            <person name="Wisecaver J.H."/>
            <person name="Arnold A.E."/>
            <person name="Ju Y.M."/>
            <person name="Slot J.C."/>
            <person name="Ahrendt S."/>
            <person name="Moore L.P."/>
            <person name="Eastman K.E."/>
            <person name="Scott K."/>
            <person name="Konkel Z."/>
            <person name="Mondo S.J."/>
            <person name="Kuo A."/>
            <person name="Hayes R.D."/>
            <person name="Haridas S."/>
            <person name="Andreopoulos B."/>
            <person name="Riley R."/>
            <person name="LaButti K."/>
            <person name="Pangilinan J."/>
            <person name="Lipzen A."/>
            <person name="Amirebrahimi M."/>
            <person name="Yan J."/>
            <person name="Adam C."/>
            <person name="Keymanesh K."/>
            <person name="Ng V."/>
            <person name="Louie K."/>
            <person name="Northen T."/>
            <person name="Drula E."/>
            <person name="Henrissat B."/>
            <person name="Hsieh H.M."/>
            <person name="Youens-Clark K."/>
            <person name="Lutzoni F."/>
            <person name="Miadlikowska J."/>
            <person name="Eastwood D.C."/>
            <person name="Hamelin R.C."/>
            <person name="Grigoriev I.V."/>
            <person name="U'Ren J.M."/>
        </authorList>
    </citation>
    <scope>NUCLEOTIDE SEQUENCE [LARGE SCALE GENOMIC DNA]</scope>
    <source>
        <strain evidence="1 2">ER1909</strain>
    </source>
</reference>
<accession>A0ACC0D019</accession>
<keyword evidence="2" id="KW-1185">Reference proteome</keyword>
<dbReference type="EMBL" id="MU394319">
    <property type="protein sequence ID" value="KAI6086079.1"/>
    <property type="molecule type" value="Genomic_DNA"/>
</dbReference>
<dbReference type="Proteomes" id="UP001497680">
    <property type="component" value="Unassembled WGS sequence"/>
</dbReference>